<feature type="compositionally biased region" description="Polar residues" evidence="1">
    <location>
        <begin position="175"/>
        <end position="186"/>
    </location>
</feature>
<evidence type="ECO:0000313" key="2">
    <source>
        <dbReference type="EMBL" id="KAJ8990916.1"/>
    </source>
</evidence>
<name>A0AAN6IXQ8_EXODE</name>
<evidence type="ECO:0000313" key="3">
    <source>
        <dbReference type="Proteomes" id="UP001161757"/>
    </source>
</evidence>
<proteinExistence type="predicted"/>
<feature type="region of interest" description="Disordered" evidence="1">
    <location>
        <begin position="1"/>
        <end position="206"/>
    </location>
</feature>
<evidence type="ECO:0000256" key="1">
    <source>
        <dbReference type="SAM" id="MobiDB-lite"/>
    </source>
</evidence>
<feature type="compositionally biased region" description="Basic and acidic residues" evidence="1">
    <location>
        <begin position="59"/>
        <end position="71"/>
    </location>
</feature>
<dbReference type="Proteomes" id="UP001161757">
    <property type="component" value="Unassembled WGS sequence"/>
</dbReference>
<dbReference type="AlphaFoldDB" id="A0AAN6IXQ8"/>
<reference evidence="2" key="1">
    <citation type="submission" date="2023-01" db="EMBL/GenBank/DDBJ databases">
        <title>Exophiala dermititidis isolated from Cystic Fibrosis Patient.</title>
        <authorList>
            <person name="Kurbessoian T."/>
            <person name="Crocker A."/>
            <person name="Murante D."/>
            <person name="Hogan D.A."/>
            <person name="Stajich J.E."/>
        </authorList>
    </citation>
    <scope>NUCLEOTIDE SEQUENCE</scope>
    <source>
        <strain evidence="2">Ex8</strain>
    </source>
</reference>
<comment type="caution">
    <text evidence="2">The sequence shown here is derived from an EMBL/GenBank/DDBJ whole genome shotgun (WGS) entry which is preliminary data.</text>
</comment>
<sequence length="407" mass="44949">MPSSSSAIRTHSPELPLYRVQSTPTRNPSLSPASLSHGDSEQTTDIMSSSRQSTRRRRLMDVERNLEESDKAWLFGQETTTGPGDQPEVEEGDIYHSASENSGQEQAIIDLRSQQLTSPSRPAPRPYLRGSAIRRATSSRTVSAGTAAPPETPPGSRKGLATRGRASDGRRLQKRNASLRDSTATSAHAGDAAEEEVPTRGLRKRSVQQTHPFTYEKHQHVLAAKTGKPVDVGIVEEAVQQEKEIIPQQPVQKKARKSTVSPKRAPVLNVEATKLEKVSSSKVKPASTELRTTGEYNPARTTLRVWLNGFANASVPTTLKDCDSLDKLIQFIVDSWEWCFEGKVFHYAIISFPWLTGRENLLIRPGLQDSFRKMVSEVESFPGWATADGNTMCEVEIMVYLQTRDGG</sequence>
<protein>
    <submittedName>
        <fullName evidence="2">Uncharacterized protein</fullName>
    </submittedName>
</protein>
<feature type="compositionally biased region" description="Polar residues" evidence="1">
    <location>
        <begin position="20"/>
        <end position="34"/>
    </location>
</feature>
<gene>
    <name evidence="2" type="ORF">HRR80_004977</name>
</gene>
<organism evidence="2 3">
    <name type="scientific">Exophiala dermatitidis</name>
    <name type="common">Black yeast-like fungus</name>
    <name type="synonym">Wangiella dermatitidis</name>
    <dbReference type="NCBI Taxonomy" id="5970"/>
    <lineage>
        <taxon>Eukaryota</taxon>
        <taxon>Fungi</taxon>
        <taxon>Dikarya</taxon>
        <taxon>Ascomycota</taxon>
        <taxon>Pezizomycotina</taxon>
        <taxon>Eurotiomycetes</taxon>
        <taxon>Chaetothyriomycetidae</taxon>
        <taxon>Chaetothyriales</taxon>
        <taxon>Herpotrichiellaceae</taxon>
        <taxon>Exophiala</taxon>
    </lineage>
</organism>
<dbReference type="EMBL" id="JAJGCB010000009">
    <property type="protein sequence ID" value="KAJ8990916.1"/>
    <property type="molecule type" value="Genomic_DNA"/>
</dbReference>
<accession>A0AAN6IXQ8</accession>